<gene>
    <name evidence="1" type="ORF">JAZ07_12260</name>
</gene>
<reference evidence="1" key="1">
    <citation type="journal article" date="2021" name="Proc. Natl. Acad. Sci. U.S.A.">
        <title>Global biogeography of chemosynthetic symbionts reveals both localized and globally distributed symbiont groups. .</title>
        <authorList>
            <person name="Osvatic J.T."/>
            <person name="Wilkins L.G.E."/>
            <person name="Leibrecht L."/>
            <person name="Leray M."/>
            <person name="Zauner S."/>
            <person name="Polzin J."/>
            <person name="Camacho Y."/>
            <person name="Gros O."/>
            <person name="van Gils J.A."/>
            <person name="Eisen J.A."/>
            <person name="Petersen J.M."/>
            <person name="Yuen B."/>
        </authorList>
    </citation>
    <scope>NUCLEOTIDE SEQUENCE</scope>
    <source>
        <strain evidence="1">MAGclacostrist064TRANS</strain>
    </source>
</reference>
<protein>
    <submittedName>
        <fullName evidence="1">Uncharacterized protein</fullName>
    </submittedName>
</protein>
<organism evidence="1 2">
    <name type="scientific">Candidatus Thiodiazotropha taylori</name>
    <dbReference type="NCBI Taxonomy" id="2792791"/>
    <lineage>
        <taxon>Bacteria</taxon>
        <taxon>Pseudomonadati</taxon>
        <taxon>Pseudomonadota</taxon>
        <taxon>Gammaproteobacteria</taxon>
        <taxon>Chromatiales</taxon>
        <taxon>Sedimenticolaceae</taxon>
        <taxon>Candidatus Thiodiazotropha</taxon>
    </lineage>
</organism>
<evidence type="ECO:0000313" key="1">
    <source>
        <dbReference type="EMBL" id="MCG7947109.1"/>
    </source>
</evidence>
<proteinExistence type="predicted"/>
<dbReference type="Proteomes" id="UP000886667">
    <property type="component" value="Unassembled WGS sequence"/>
</dbReference>
<name>A0A9E4N540_9GAMM</name>
<dbReference type="EMBL" id="JAEPCM010000424">
    <property type="protein sequence ID" value="MCG7947109.1"/>
    <property type="molecule type" value="Genomic_DNA"/>
</dbReference>
<dbReference type="AlphaFoldDB" id="A0A9E4N540"/>
<comment type="caution">
    <text evidence="1">The sequence shown here is derived from an EMBL/GenBank/DDBJ whole genome shotgun (WGS) entry which is preliminary data.</text>
</comment>
<dbReference type="SUPFAM" id="SSF52266">
    <property type="entry name" value="SGNH hydrolase"/>
    <property type="match status" value="1"/>
</dbReference>
<sequence length="306" mass="35001">MMRAKRTLFILIAVVITVALLEIGIRIFENRLSGNLNHINQIPNIAAEYEQHQGTNILFLGNSLINEAVDIDQLDRQLSDDYLVKKITPDGTSLWDWNMILRNNLITPDMQLDYLVIGFAWGLLNDEYRPNPSRLGGYFSGIGDGLLLFEYGMSDFAELSEFVIGWASKLFVNREAVRNKILNNLVPHYEQFVQAQNQAGAPLEAADQTHANQLMPDYRMLNDLIDQLDQRGIKLIMIAMPIEGAYSVNQKLQETLQTRAYLYKDYREHFRSLGAIYKDGVHFNQKGREQFTTTLGRLINQELSGQ</sequence>
<accession>A0A9E4N540</accession>
<evidence type="ECO:0000313" key="2">
    <source>
        <dbReference type="Proteomes" id="UP000886667"/>
    </source>
</evidence>